<dbReference type="GO" id="GO:0016779">
    <property type="term" value="F:nucleotidyltransferase activity"/>
    <property type="evidence" value="ECO:0007669"/>
    <property type="project" value="UniProtKB-KW"/>
</dbReference>
<keyword evidence="4" id="KW-0255">Endonuclease</keyword>
<evidence type="ECO:0000256" key="2">
    <source>
        <dbReference type="ARBA" id="ARBA00022695"/>
    </source>
</evidence>
<dbReference type="CDD" id="cd01647">
    <property type="entry name" value="RT_LTR"/>
    <property type="match status" value="1"/>
</dbReference>
<dbReference type="SUPFAM" id="SSF50630">
    <property type="entry name" value="Acid proteases"/>
    <property type="match status" value="1"/>
</dbReference>
<dbReference type="PANTHER" id="PTHR37984:SF5">
    <property type="entry name" value="PROTEIN NYNRIN-LIKE"/>
    <property type="match status" value="1"/>
</dbReference>
<dbReference type="EMBL" id="JAANIT010001577">
    <property type="protein sequence ID" value="KAG1539633.1"/>
    <property type="molecule type" value="Genomic_DNA"/>
</dbReference>
<dbReference type="InterPro" id="IPR050951">
    <property type="entry name" value="Retrovirus_Pol_polyprotein"/>
</dbReference>
<accession>A0A9P6Y501</accession>
<dbReference type="InterPro" id="IPR000477">
    <property type="entry name" value="RT_dom"/>
</dbReference>
<name>A0A9P6Y501_RHIOR</name>
<gene>
    <name evidence="8" type="ORF">G6F51_009018</name>
</gene>
<comment type="caution">
    <text evidence="8">The sequence shown here is derived from an EMBL/GenBank/DDBJ whole genome shotgun (WGS) entry which is preliminary data.</text>
</comment>
<dbReference type="PANTHER" id="PTHR37984">
    <property type="entry name" value="PROTEIN CBG26694"/>
    <property type="match status" value="1"/>
</dbReference>
<evidence type="ECO:0000256" key="6">
    <source>
        <dbReference type="SAM" id="MobiDB-lite"/>
    </source>
</evidence>
<evidence type="ECO:0000256" key="3">
    <source>
        <dbReference type="ARBA" id="ARBA00022722"/>
    </source>
</evidence>
<feature type="region of interest" description="Disordered" evidence="6">
    <location>
        <begin position="366"/>
        <end position="387"/>
    </location>
</feature>
<dbReference type="InterPro" id="IPR041577">
    <property type="entry name" value="RT_RNaseH_2"/>
</dbReference>
<protein>
    <recommendedName>
        <fullName evidence="7">Reverse transcriptase domain-containing protein</fullName>
    </recommendedName>
</protein>
<evidence type="ECO:0000256" key="4">
    <source>
        <dbReference type="ARBA" id="ARBA00022759"/>
    </source>
</evidence>
<organism evidence="8 9">
    <name type="scientific">Rhizopus oryzae</name>
    <name type="common">Mucormycosis agent</name>
    <name type="synonym">Rhizopus arrhizus var. delemar</name>
    <dbReference type="NCBI Taxonomy" id="64495"/>
    <lineage>
        <taxon>Eukaryota</taxon>
        <taxon>Fungi</taxon>
        <taxon>Fungi incertae sedis</taxon>
        <taxon>Mucoromycota</taxon>
        <taxon>Mucoromycotina</taxon>
        <taxon>Mucoromycetes</taxon>
        <taxon>Mucorales</taxon>
        <taxon>Mucorineae</taxon>
        <taxon>Rhizopodaceae</taxon>
        <taxon>Rhizopus</taxon>
    </lineage>
</organism>
<feature type="region of interest" description="Disordered" evidence="6">
    <location>
        <begin position="410"/>
        <end position="445"/>
    </location>
</feature>
<dbReference type="FunFam" id="3.30.70.270:FF:000020">
    <property type="entry name" value="Transposon Tf2-6 polyprotein-like Protein"/>
    <property type="match status" value="1"/>
</dbReference>
<dbReference type="Gene3D" id="3.30.70.270">
    <property type="match status" value="2"/>
</dbReference>
<keyword evidence="2" id="KW-0548">Nucleotidyltransferase</keyword>
<keyword evidence="1" id="KW-0808">Transferase</keyword>
<evidence type="ECO:0000259" key="7">
    <source>
        <dbReference type="PROSITE" id="PS50878"/>
    </source>
</evidence>
<dbReference type="InterPro" id="IPR043502">
    <property type="entry name" value="DNA/RNA_pol_sf"/>
</dbReference>
<sequence length="1330" mass="152202">MNASYRPTLIDFHGYEGEDFRHFLESLESYFAINNITQEPRKLTILKTQLRGAAKVYYEKEILRRIPDIKYEQAADLLKNHYITPELIQSYELEFNEMYQGEQEHPQIFLARLKEAADLANITNDAVIESRFRAGLLREIKQFCIQSSSKNLQDWINHAEGWWNANRPRKIAMVDNPFIPRNANQALIYQNDHLHHQHHLPNNHNIDLVDSNEHVMPALALNQVHYNNTIDTNQLVTMDTSRNRNHSRHVQVNGYYNNSADQQQDLIRLIQQTIRQELNNQQNHLQPNRNNRNNRSTSVKQSAKKLNGSVAFENTRKNGQLNTQNNTKSIDNNQQQHQLNAIISDKEHKHKQKDLYAAVRPERPPEVVTTAPYPNNRPTNKDKGKQKANPIITKKMTTRSHIEEINNPVQPQQVKASRTEAMDTDMPIQDKPTKPKASRSRRTEPDIKYDIVSDVLKQKANIEIGDLITVAPTLRRKLVVGCKPKRKLVQGQMNQTMAIIEDEELNTTAVYSIVGIGNKNIKALVDCGASKACISKPLADTLGLEIDAASENIFTLGNGTKQTALGIIYDVPIEVTEDLIIPCNLEVLPSCPSHLILGNNWLNRAKARIDFNSSSLKVKYKSQKAEIPIHFIRRNTPIPKVKAFHQDYQHPISLTNSNVTKHVHFEDDESEDSYSADTEEESTSEDEGSSEENDELEVAALEKDYDNESLQVLENDNEVIITNLQGTYSIKATVVGLMIQAHSSKHLQLDKPKNDFQDIVYNFEITHPKLTQSSGYFDQSSTCIVNKKSIDIHIYNRTKDDIFIEPGKEIGLLEICDLNKDTLISAYDINNQPTLCTLEQDYSKHNSKEDFQDTLEPQLSVNLEIGDIKKSIKEELMKLLHRYKHIFDWNNDTIGKTKLISHKIILEEDTLPISHRPYRISPLESEHLQKELEKYCKLGVISPSNSPWAAPVILVKKKNGDYRMVIDYRKLNAKTKKDAYPLPRIDDLLDTLGKAKVFSALDMRSGFHQVPLEEASKDFTAFTTKYGTYHYNTLPMGLVNSPATFQRLIDLCFRPLINKCLVAYIDDLNVYSFNEQEHLIHLEQVFKCIEVANLKLNPEKCFFFKDHLKFLGYIVTSEGIQTDPDKIKKIVEHPIPTTTTQVRSFLGIASYYRRFIKDFAAIARPLHDQTKTKKKIPWTEDATKSFETLKKLLTTAPVLARPDFNKSFILVTDASKLGLGCVLTQLDDDEKEHPIIFASRGLKPNEVNYAPTKLECLAVVWAVKLFRPYILGKKFMIITDHSALTGLLKTPNPTGIIARWIVTLSEYDFEIKYRPGRVNESADFLSRLGY</sequence>
<keyword evidence="4" id="KW-0378">Hydrolase</keyword>
<evidence type="ECO:0000256" key="5">
    <source>
        <dbReference type="ARBA" id="ARBA00023268"/>
    </source>
</evidence>
<proteinExistence type="predicted"/>
<dbReference type="Gene3D" id="2.40.70.10">
    <property type="entry name" value="Acid Proteases"/>
    <property type="match status" value="1"/>
</dbReference>
<feature type="domain" description="Reverse transcriptase" evidence="7">
    <location>
        <begin position="936"/>
        <end position="1115"/>
    </location>
</feature>
<dbReference type="Pfam" id="PF13975">
    <property type="entry name" value="gag-asp_proteas"/>
    <property type="match status" value="1"/>
</dbReference>
<dbReference type="CDD" id="cd09274">
    <property type="entry name" value="RNase_HI_RT_Ty3"/>
    <property type="match status" value="1"/>
</dbReference>
<feature type="compositionally biased region" description="Acidic residues" evidence="6">
    <location>
        <begin position="666"/>
        <end position="695"/>
    </location>
</feature>
<keyword evidence="3" id="KW-0540">Nuclease</keyword>
<feature type="region of interest" description="Disordered" evidence="6">
    <location>
        <begin position="281"/>
        <end position="305"/>
    </location>
</feature>
<dbReference type="Proteomes" id="UP000717996">
    <property type="component" value="Unassembled WGS sequence"/>
</dbReference>
<dbReference type="Pfam" id="PF17919">
    <property type="entry name" value="RT_RNaseH_2"/>
    <property type="match status" value="1"/>
</dbReference>
<evidence type="ECO:0000313" key="8">
    <source>
        <dbReference type="EMBL" id="KAG1539633.1"/>
    </source>
</evidence>
<dbReference type="InterPro" id="IPR043128">
    <property type="entry name" value="Rev_trsase/Diguanyl_cyclase"/>
</dbReference>
<evidence type="ECO:0000256" key="1">
    <source>
        <dbReference type="ARBA" id="ARBA00022679"/>
    </source>
</evidence>
<feature type="compositionally biased region" description="Low complexity" evidence="6">
    <location>
        <begin position="281"/>
        <end position="295"/>
    </location>
</feature>
<evidence type="ECO:0000313" key="9">
    <source>
        <dbReference type="Proteomes" id="UP000717996"/>
    </source>
</evidence>
<dbReference type="PROSITE" id="PS50878">
    <property type="entry name" value="RT_POL"/>
    <property type="match status" value="1"/>
</dbReference>
<reference evidence="8" key="1">
    <citation type="journal article" date="2020" name="Microb. Genom.">
        <title>Genetic diversity of clinical and environmental Mucorales isolates obtained from an investigation of mucormycosis cases among solid organ transplant recipients.</title>
        <authorList>
            <person name="Nguyen M.H."/>
            <person name="Kaul D."/>
            <person name="Muto C."/>
            <person name="Cheng S.J."/>
            <person name="Richter R.A."/>
            <person name="Bruno V.M."/>
            <person name="Liu G."/>
            <person name="Beyhan S."/>
            <person name="Sundermann A.J."/>
            <person name="Mounaud S."/>
            <person name="Pasculle A.W."/>
            <person name="Nierman W.C."/>
            <person name="Driscoll E."/>
            <person name="Cumbie R."/>
            <person name="Clancy C.J."/>
            <person name="Dupont C.L."/>
        </authorList>
    </citation>
    <scope>NUCLEOTIDE SEQUENCE</scope>
    <source>
        <strain evidence="8">GL16</strain>
    </source>
</reference>
<dbReference type="Pfam" id="PF00078">
    <property type="entry name" value="RVT_1"/>
    <property type="match status" value="1"/>
</dbReference>
<dbReference type="InterPro" id="IPR021109">
    <property type="entry name" value="Peptidase_aspartic_dom_sf"/>
</dbReference>
<feature type="region of interest" description="Disordered" evidence="6">
    <location>
        <begin position="665"/>
        <end position="695"/>
    </location>
</feature>
<dbReference type="GO" id="GO:0004519">
    <property type="term" value="F:endonuclease activity"/>
    <property type="evidence" value="ECO:0007669"/>
    <property type="project" value="UniProtKB-KW"/>
</dbReference>
<dbReference type="Gene3D" id="3.10.10.10">
    <property type="entry name" value="HIV Type 1 Reverse Transcriptase, subunit A, domain 1"/>
    <property type="match status" value="1"/>
</dbReference>
<dbReference type="SUPFAM" id="SSF56672">
    <property type="entry name" value="DNA/RNA polymerases"/>
    <property type="match status" value="1"/>
</dbReference>
<keyword evidence="5" id="KW-0511">Multifunctional enzyme</keyword>